<organism evidence="1 2">
    <name type="scientific">Acinetobacter phage 133</name>
    <dbReference type="NCBI Taxonomy" id="2919552"/>
    <lineage>
        <taxon>Viruses</taxon>
        <taxon>Duplodnaviria</taxon>
        <taxon>Heunggongvirae</taxon>
        <taxon>Uroviricota</taxon>
        <taxon>Caudoviricetes</taxon>
        <taxon>Pantevenvirales</taxon>
        <taxon>Straboviridae</taxon>
        <taxon>Tevenvirinae</taxon>
        <taxon>Centumtrigintavirus</taxon>
        <taxon>Centumtrigintavirus cv133</taxon>
        <taxon>Acinetobacter virus 133</taxon>
    </lineage>
</organism>
<name>D9I645_9CAUD</name>
<protein>
    <submittedName>
        <fullName evidence="1">Uncharacterized protein</fullName>
    </submittedName>
</protein>
<dbReference type="GeneID" id="10323098"/>
<dbReference type="RefSeq" id="YP_004300692.1">
    <property type="nucleotide sequence ID" value="NC_015250.1"/>
</dbReference>
<accession>D9I645</accession>
<sequence length="284" mass="33687">MDLFVVYISDSEAHKDLLFVVPMETTAITAARFLNDQAMDAKFEDYPYIQQWLAAQGIDVPISKLKSIGRYGEYFKYEKIQYIAGINYDVLPIVQTSNWWDEYDHFTSDFEPDYEPISDEEFYDWHFDHDHGVWGSVDLKHLKNVDKLRKFVKHENNHKRYDPKFNHPDVKEHLHQYESCSTWANNAGFRKALNKLERMVDKHVRNGGCMANVLVYKIKNCSDYKHCAIFRNASKNYINALEQPQAYSYITNWEWTMGKYVYNNGCVMNPDDARKYWGIWSTEF</sequence>
<proteinExistence type="predicted"/>
<evidence type="ECO:0000313" key="1">
    <source>
        <dbReference type="EMBL" id="ADJ19426.1"/>
    </source>
</evidence>
<evidence type="ECO:0000313" key="2">
    <source>
        <dbReference type="Proteomes" id="UP000000330"/>
    </source>
</evidence>
<gene>
    <name evidence="1" type="ORF">Acj133p111</name>
</gene>
<reference evidence="1 2" key="1">
    <citation type="journal article" date="2010" name="Virol. J.">
        <title>Genomes of the T4-related bacteriophages as windows on microbial genome evolution.</title>
        <authorList>
            <person name="Petrov V.M."/>
            <person name="Ratnayaka S."/>
            <person name="Nolan J.M."/>
            <person name="Miller E.S."/>
            <person name="Karam J.D."/>
        </authorList>
    </citation>
    <scope>NUCLEOTIDE SEQUENCE [LARGE SCALE GENOMIC DNA]</scope>
    <source>
        <strain evidence="1">Acj133</strain>
    </source>
</reference>
<dbReference type="EMBL" id="HM114315">
    <property type="protein sequence ID" value="ADJ19426.1"/>
    <property type="molecule type" value="Genomic_DNA"/>
</dbReference>
<dbReference type="Proteomes" id="UP000000330">
    <property type="component" value="Segment"/>
</dbReference>
<dbReference type="KEGG" id="vg:10323098"/>
<keyword evidence="2" id="KW-1185">Reference proteome</keyword>